<dbReference type="Pfam" id="PF07454">
    <property type="entry name" value="SpoIIP"/>
    <property type="match status" value="1"/>
</dbReference>
<organism evidence="3 4">
    <name type="scientific">Halobacillus campisalis</name>
    <dbReference type="NCBI Taxonomy" id="435909"/>
    <lineage>
        <taxon>Bacteria</taxon>
        <taxon>Bacillati</taxon>
        <taxon>Bacillota</taxon>
        <taxon>Bacilli</taxon>
        <taxon>Bacillales</taxon>
        <taxon>Bacillaceae</taxon>
        <taxon>Halobacillus</taxon>
    </lineage>
</organism>
<evidence type="ECO:0000313" key="3">
    <source>
        <dbReference type="EMBL" id="MFC7320938.1"/>
    </source>
</evidence>
<dbReference type="NCBIfam" id="TIGR02867">
    <property type="entry name" value="spore_II_P"/>
    <property type="match status" value="1"/>
</dbReference>
<comment type="caution">
    <text evidence="3">The sequence shown here is derived from an EMBL/GenBank/DDBJ whole genome shotgun (WGS) entry which is preliminary data.</text>
</comment>
<feature type="region of interest" description="Disordered" evidence="1">
    <location>
        <begin position="152"/>
        <end position="174"/>
    </location>
</feature>
<keyword evidence="2" id="KW-1133">Transmembrane helix</keyword>
<accession>A0ABW2K2I8</accession>
<reference evidence="4" key="1">
    <citation type="journal article" date="2019" name="Int. J. Syst. Evol. Microbiol.">
        <title>The Global Catalogue of Microorganisms (GCM) 10K type strain sequencing project: providing services to taxonomists for standard genome sequencing and annotation.</title>
        <authorList>
            <consortium name="The Broad Institute Genomics Platform"/>
            <consortium name="The Broad Institute Genome Sequencing Center for Infectious Disease"/>
            <person name="Wu L."/>
            <person name="Ma J."/>
        </authorList>
    </citation>
    <scope>NUCLEOTIDE SEQUENCE [LARGE SCALE GENOMIC DNA]</scope>
    <source>
        <strain evidence="4">CCUG 73951</strain>
    </source>
</reference>
<dbReference type="EMBL" id="JBHTBY010000006">
    <property type="protein sequence ID" value="MFC7320938.1"/>
    <property type="molecule type" value="Genomic_DNA"/>
</dbReference>
<dbReference type="RefSeq" id="WP_289214502.1">
    <property type="nucleotide sequence ID" value="NZ_JAPVRC010000001.1"/>
</dbReference>
<dbReference type="SUPFAM" id="SSF53187">
    <property type="entry name" value="Zn-dependent exopeptidases"/>
    <property type="match status" value="1"/>
</dbReference>
<feature type="compositionally biased region" description="Basic and acidic residues" evidence="1">
    <location>
        <begin position="160"/>
        <end position="174"/>
    </location>
</feature>
<feature type="transmembrane region" description="Helical" evidence="2">
    <location>
        <begin position="20"/>
        <end position="42"/>
    </location>
</feature>
<dbReference type="InterPro" id="IPR010897">
    <property type="entry name" value="Spore_II_P"/>
</dbReference>
<evidence type="ECO:0000313" key="4">
    <source>
        <dbReference type="Proteomes" id="UP001596494"/>
    </source>
</evidence>
<sequence length="386" mass="43169">MGSIQKFKKKHSNLFKRWSVFAAGAMAILLLLFIGIGLLTGAKSTYKLYSTTIQNFTTQVEGSSFLYLFEMENRLFKQAHPDESKLPGLSSLSFQLFTSIKPHDLRSLLGREIPGLSAYNSEIVIAGEGTDYTNLPFESQPPLDVVLEDREAVDDGDSNESEKEPAPEGEGKTIKENSVFIYHTHNRESYFPHLPEGTTDAYHDEVNITKVGDRLGEALERHGIGAHVDHTDITTTALEKSVDYYDVSRGVVQEAMASNDRIKYLFDLHRDNVPRDITTKEINGKTYARTIFVVGAKHPDYEKNLKIATDLHKLLEESYPGLSRGVLTKQGSGVDGKYNQDLSGNAVLIEFGGVYNDLDETYLTADVIAEVFSEYYWQAEKVSSDE</sequence>
<keyword evidence="2" id="KW-0472">Membrane</keyword>
<protein>
    <submittedName>
        <fullName evidence="3">Stage II sporulation protein P</fullName>
    </submittedName>
</protein>
<gene>
    <name evidence="3" type="primary">spoIIP</name>
    <name evidence="3" type="ORF">ACFQMN_08605</name>
</gene>
<name>A0ABW2K2I8_9BACI</name>
<evidence type="ECO:0000256" key="2">
    <source>
        <dbReference type="SAM" id="Phobius"/>
    </source>
</evidence>
<keyword evidence="4" id="KW-1185">Reference proteome</keyword>
<dbReference type="Proteomes" id="UP001596494">
    <property type="component" value="Unassembled WGS sequence"/>
</dbReference>
<evidence type="ECO:0000256" key="1">
    <source>
        <dbReference type="SAM" id="MobiDB-lite"/>
    </source>
</evidence>
<proteinExistence type="predicted"/>
<keyword evidence="2" id="KW-0812">Transmembrane</keyword>